<feature type="domain" description="Ig-like" evidence="21">
    <location>
        <begin position="46"/>
        <end position="137"/>
    </location>
</feature>
<sequence length="1120" mass="125092">MRSQQGPGLAATPRLLAIVCICAFHATTAIDIPLEVLGHVNIEQLPTITDQAPSSLIAFPFDESFPMTCEAKGNPEPEFQWKKNGEDFDPYLDPRLMKEENSGTFVIPNNGNLTEYQGTYRCYASNKLGTAISKEIEFIVPDVPKFPKEKLDPVEVEEGQPFILKCDPPTGIPPLQIYWMTINLQHIEQDERVSTGLNGDLYFSHAVEKDSRRDYCCYAAFQRIRTIVQKNAMSVNVKTRKGDGSERANAILERKPSLLTPPGDRSQKKLVKGEDLQLECIPEGIPTPQVEWMKIGDRLPVKAKLENHGKLLIVPRVEQEDSGRYMCRAKNPLGEAIHYFTVTVEEPPEWVSEPESQLSMIGSDVQIKCSARGVPEPTITWRVNGELLQASPAANRKTVGDTIMLHNAKASDSAVYQCEASNRHGSLLSNANIMIMNLQPMILTNNGEDYSAVEGKGAMMHCKVFSSPPSTITWSKDDSTESVEGPRFTLHDNGSLEIHRVEKSDVGQYTCLAKNTEGSSAIDAMLYIKDPTRIVVAPEDLQILKGTTAQLSCLAEYDKSFSDDFELLWEKDNTEIALNYTENSRYVVEDSTLHIINVSYGDQGVYRCVAKSPVDRDTASAFVMVLDVPDAPENLVLSEHKRKSVKLKWTPGDDHNSPPTEFIIEYEENKWEPGNWKELLRVPGNHNSAVLKLHGHVDYRFRAYAVSAVGAGPPSEPTDRYKTPPAAPDKNPENIKIEGHLPHEMDVNWEPLSPIEHNGPGLEYKVSYRRQDVEEDWTEHTVKRHSFVVRNTPTFVPYEVKIQAKNNQGWGPEPKIVSGYSGEDFPSAAPDDVTVQVMNSSSVNVTWTRVHKDKLHGHLGGYRINWWRLRSLVDSKKSHGDKHSLTFPGDRTHASVPGLTPFSEYSLIVMTFNGRGNGPGSHPVNFKTPEGVPGKNPVFRVTDVKRNSVSLSWAPPLEPNGILTRYLLEYQFINDTEDVGPLQTVDISNPDTTKWILRDLEPLSKYKFYLRSCTAVGCGPVVSEESTTALETSLASVHGGISTQGWFIGLMCAIALLTLMVLIACFVNRNKGGKYSVKEKEDLHPDVESQGMNDDTFCEYRRPRIHEVPTEPRTSPAEDI</sequence>
<feature type="domain" description="Ig-like" evidence="21">
    <location>
        <begin position="348"/>
        <end position="434"/>
    </location>
</feature>
<dbReference type="InterPro" id="IPR007110">
    <property type="entry name" value="Ig-like_dom"/>
</dbReference>
<evidence type="ECO:0000256" key="14">
    <source>
        <dbReference type="ARBA" id="ARBA00023170"/>
    </source>
</evidence>
<evidence type="ECO:0000256" key="4">
    <source>
        <dbReference type="ARBA" id="ARBA00013064"/>
    </source>
</evidence>
<dbReference type="GO" id="GO:0005886">
    <property type="term" value="C:plasma membrane"/>
    <property type="evidence" value="ECO:0007669"/>
    <property type="project" value="TreeGrafter"/>
</dbReference>
<evidence type="ECO:0000256" key="19">
    <source>
        <dbReference type="SAM" id="Phobius"/>
    </source>
</evidence>
<evidence type="ECO:0000313" key="23">
    <source>
        <dbReference type="EMBL" id="JAR59279.1"/>
    </source>
</evidence>
<evidence type="ECO:0000256" key="2">
    <source>
        <dbReference type="ARBA" id="ARBA00008588"/>
    </source>
</evidence>
<dbReference type="InterPro" id="IPR036179">
    <property type="entry name" value="Ig-like_dom_sf"/>
</dbReference>
<organism evidence="23">
    <name type="scientific">Fundulus heteroclitus</name>
    <name type="common">Killifish</name>
    <name type="synonym">Mummichog</name>
    <dbReference type="NCBI Taxonomy" id="8078"/>
    <lineage>
        <taxon>Eukaryota</taxon>
        <taxon>Metazoa</taxon>
        <taxon>Chordata</taxon>
        <taxon>Craniata</taxon>
        <taxon>Vertebrata</taxon>
        <taxon>Euteleostomi</taxon>
        <taxon>Actinopterygii</taxon>
        <taxon>Neopterygii</taxon>
        <taxon>Teleostei</taxon>
        <taxon>Neoteleostei</taxon>
        <taxon>Acanthomorphata</taxon>
        <taxon>Ovalentaria</taxon>
        <taxon>Atherinomorphae</taxon>
        <taxon>Cyprinodontiformes</taxon>
        <taxon>Fundulidae</taxon>
        <taxon>Fundulus</taxon>
    </lineage>
</organism>
<dbReference type="GO" id="GO:0007411">
    <property type="term" value="P:axon guidance"/>
    <property type="evidence" value="ECO:0007669"/>
    <property type="project" value="TreeGrafter"/>
</dbReference>
<dbReference type="InterPro" id="IPR013783">
    <property type="entry name" value="Ig-like_fold"/>
</dbReference>
<keyword evidence="6 20" id="KW-0732">Signal</keyword>
<dbReference type="SMART" id="SM00409">
    <property type="entry name" value="IG"/>
    <property type="match status" value="6"/>
</dbReference>
<evidence type="ECO:0000256" key="17">
    <source>
        <dbReference type="ARBA" id="ARBA00051722"/>
    </source>
</evidence>
<protein>
    <recommendedName>
        <fullName evidence="4">protein-tyrosine-phosphatase</fullName>
        <ecNumber evidence="4">3.1.3.48</ecNumber>
    </recommendedName>
</protein>
<dbReference type="CDD" id="cd00063">
    <property type="entry name" value="FN3"/>
    <property type="match status" value="4"/>
</dbReference>
<evidence type="ECO:0000256" key="15">
    <source>
        <dbReference type="ARBA" id="ARBA00023180"/>
    </source>
</evidence>
<dbReference type="PANTHER" id="PTHR44170">
    <property type="entry name" value="PROTEIN SIDEKICK"/>
    <property type="match status" value="1"/>
</dbReference>
<dbReference type="EC" id="3.1.3.48" evidence="4"/>
<dbReference type="GO" id="GO:0004725">
    <property type="term" value="F:protein tyrosine phosphatase activity"/>
    <property type="evidence" value="ECO:0007669"/>
    <property type="project" value="UniProtKB-EC"/>
</dbReference>
<comment type="catalytic activity">
    <reaction evidence="17">
        <text>O-phospho-L-tyrosyl-[protein] + H2O = L-tyrosyl-[protein] + phosphate</text>
        <dbReference type="Rhea" id="RHEA:10684"/>
        <dbReference type="Rhea" id="RHEA-COMP:10136"/>
        <dbReference type="Rhea" id="RHEA-COMP:20101"/>
        <dbReference type="ChEBI" id="CHEBI:15377"/>
        <dbReference type="ChEBI" id="CHEBI:43474"/>
        <dbReference type="ChEBI" id="CHEBI:46858"/>
        <dbReference type="ChEBI" id="CHEBI:61978"/>
        <dbReference type="EC" id="3.1.3.48"/>
    </reaction>
</comment>
<evidence type="ECO:0000256" key="10">
    <source>
        <dbReference type="ARBA" id="ARBA00022912"/>
    </source>
</evidence>
<dbReference type="GO" id="GO:0007420">
    <property type="term" value="P:brain development"/>
    <property type="evidence" value="ECO:0007669"/>
    <property type="project" value="TreeGrafter"/>
</dbReference>
<comment type="similarity">
    <text evidence="2">Belongs to the immunoglobulin superfamily. L1/neurofascin/NgCAM family.</text>
</comment>
<dbReference type="FunFam" id="2.60.40.10:FF:000418">
    <property type="entry name" value="Neural cell adhesion molecule L1-like protein"/>
    <property type="match status" value="1"/>
</dbReference>
<dbReference type="InterPro" id="IPR003599">
    <property type="entry name" value="Ig_sub"/>
</dbReference>
<dbReference type="SMART" id="SM00060">
    <property type="entry name" value="FN3"/>
    <property type="match status" value="4"/>
</dbReference>
<feature type="signal peptide" evidence="20">
    <location>
        <begin position="1"/>
        <end position="29"/>
    </location>
</feature>
<dbReference type="EMBL" id="GCES01027044">
    <property type="protein sequence ID" value="JAR59279.1"/>
    <property type="molecule type" value="Transcribed_RNA"/>
</dbReference>
<feature type="domain" description="Ig-like" evidence="21">
    <location>
        <begin position="531"/>
        <end position="620"/>
    </location>
</feature>
<feature type="transmembrane region" description="Helical" evidence="19">
    <location>
        <begin position="1046"/>
        <end position="1067"/>
    </location>
</feature>
<dbReference type="Pfam" id="PF07679">
    <property type="entry name" value="I-set"/>
    <property type="match status" value="2"/>
</dbReference>
<dbReference type="SUPFAM" id="SSF48726">
    <property type="entry name" value="Immunoglobulin"/>
    <property type="match status" value="6"/>
</dbReference>
<dbReference type="FunFam" id="2.60.40.10:FF:000367">
    <property type="entry name" value="Neural cell adhesion molecule L1-like protein"/>
    <property type="match status" value="1"/>
</dbReference>
<feature type="domain" description="Fibronectin type-III" evidence="22">
    <location>
        <begin position="933"/>
        <end position="1032"/>
    </location>
</feature>
<evidence type="ECO:0000256" key="12">
    <source>
        <dbReference type="ARBA" id="ARBA00023136"/>
    </source>
</evidence>
<dbReference type="FunFam" id="2.60.40.10:FF:000057">
    <property type="entry name" value="neural cell adhesion molecule L1"/>
    <property type="match status" value="1"/>
</dbReference>
<comment type="subcellular location">
    <subcellularLocation>
        <location evidence="1">Membrane</location>
        <topology evidence="1">Single-pass type I membrane protein</topology>
    </subcellularLocation>
</comment>
<dbReference type="EMBL" id="GCES01129866">
    <property type="protein sequence ID" value="JAQ56456.1"/>
    <property type="molecule type" value="Transcribed_RNA"/>
</dbReference>
<evidence type="ECO:0000256" key="13">
    <source>
        <dbReference type="ARBA" id="ARBA00023157"/>
    </source>
</evidence>
<evidence type="ECO:0000256" key="9">
    <source>
        <dbReference type="ARBA" id="ARBA00022889"/>
    </source>
</evidence>
<keyword evidence="13" id="KW-1015">Disulfide bond</keyword>
<evidence type="ECO:0000256" key="1">
    <source>
        <dbReference type="ARBA" id="ARBA00004479"/>
    </source>
</evidence>
<feature type="domain" description="Ig-like" evidence="21">
    <location>
        <begin position="141"/>
        <end position="234"/>
    </location>
</feature>
<feature type="domain" description="Ig-like" evidence="21">
    <location>
        <begin position="440"/>
        <end position="527"/>
    </location>
</feature>
<dbReference type="Gene3D" id="2.60.40.10">
    <property type="entry name" value="Immunoglobulins"/>
    <property type="match status" value="10"/>
</dbReference>
<feature type="chain" id="PRO_5007538716" description="protein-tyrosine-phosphatase" evidence="20">
    <location>
        <begin position="30"/>
        <end position="1120"/>
    </location>
</feature>
<dbReference type="GO" id="GO:0030424">
    <property type="term" value="C:axon"/>
    <property type="evidence" value="ECO:0007669"/>
    <property type="project" value="TreeGrafter"/>
</dbReference>
<dbReference type="InterPro" id="IPR036116">
    <property type="entry name" value="FN3_sf"/>
</dbReference>
<dbReference type="Pfam" id="PF13927">
    <property type="entry name" value="Ig_3"/>
    <property type="match status" value="3"/>
</dbReference>
<dbReference type="PANTHER" id="PTHR44170:SF45">
    <property type="entry name" value="NEURAL CELL ADHESION MOLECULE L1-LIKE PROTEIN ISOFORM X1"/>
    <property type="match status" value="1"/>
</dbReference>
<dbReference type="PROSITE" id="PS50835">
    <property type="entry name" value="IG_LIKE"/>
    <property type="match status" value="6"/>
</dbReference>
<feature type="domain" description="Ig-like" evidence="21">
    <location>
        <begin position="256"/>
        <end position="343"/>
    </location>
</feature>
<dbReference type="SUPFAM" id="SSF49265">
    <property type="entry name" value="Fibronectin type III"/>
    <property type="match status" value="2"/>
</dbReference>
<evidence type="ECO:0000256" key="16">
    <source>
        <dbReference type="ARBA" id="ARBA00023319"/>
    </source>
</evidence>
<name>A0A146YZ42_FUNHE</name>
<feature type="domain" description="Fibronectin type-III" evidence="22">
    <location>
        <begin position="731"/>
        <end position="824"/>
    </location>
</feature>
<dbReference type="SMART" id="SM00408">
    <property type="entry name" value="IGc2"/>
    <property type="match status" value="5"/>
</dbReference>
<feature type="domain" description="Fibronectin type-III" evidence="22">
    <location>
        <begin position="829"/>
        <end position="931"/>
    </location>
</feature>
<evidence type="ECO:0000259" key="22">
    <source>
        <dbReference type="PROSITE" id="PS50853"/>
    </source>
</evidence>
<accession>A0A146YZ42</accession>
<keyword evidence="8" id="KW-0378">Hydrolase</keyword>
<evidence type="ECO:0000256" key="3">
    <source>
        <dbReference type="ARBA" id="ARBA00010504"/>
    </source>
</evidence>
<keyword evidence="15" id="KW-0325">Glycoprotein</keyword>
<comment type="similarity">
    <text evidence="3">Belongs to the protein-tyrosine phosphatase family. Receptor class 2A subfamily.</text>
</comment>
<evidence type="ECO:0000256" key="8">
    <source>
        <dbReference type="ARBA" id="ARBA00022801"/>
    </source>
</evidence>
<keyword evidence="5 19" id="KW-0812">Transmembrane</keyword>
<dbReference type="InterPro" id="IPR003961">
    <property type="entry name" value="FN3_dom"/>
</dbReference>
<dbReference type="Pfam" id="PF00041">
    <property type="entry name" value="fn3"/>
    <property type="match status" value="4"/>
</dbReference>
<evidence type="ECO:0000256" key="7">
    <source>
        <dbReference type="ARBA" id="ARBA00022737"/>
    </source>
</evidence>
<feature type="domain" description="Fibronectin type-III" evidence="22">
    <location>
        <begin position="631"/>
        <end position="726"/>
    </location>
</feature>
<keyword evidence="10" id="KW-0904">Protein phosphatase</keyword>
<dbReference type="InterPro" id="IPR013098">
    <property type="entry name" value="Ig_I-set"/>
</dbReference>
<dbReference type="AlphaFoldDB" id="A0A146YZ42"/>
<dbReference type="FunFam" id="2.60.40.10:FF:000010">
    <property type="entry name" value="receptor-type tyrosine-protein phosphatase delta isoform X1"/>
    <property type="match status" value="1"/>
</dbReference>
<dbReference type="InterPro" id="IPR003598">
    <property type="entry name" value="Ig_sub2"/>
</dbReference>
<evidence type="ECO:0000259" key="21">
    <source>
        <dbReference type="PROSITE" id="PS50835"/>
    </source>
</evidence>
<feature type="region of interest" description="Disordered" evidence="18">
    <location>
        <begin position="711"/>
        <end position="733"/>
    </location>
</feature>
<dbReference type="PROSITE" id="PS50853">
    <property type="entry name" value="FN3"/>
    <property type="match status" value="4"/>
</dbReference>
<evidence type="ECO:0000256" key="11">
    <source>
        <dbReference type="ARBA" id="ARBA00022989"/>
    </source>
</evidence>
<reference evidence="23" key="1">
    <citation type="submission" date="2015-01" db="EMBL/GenBank/DDBJ databases">
        <title>EvidentialGene: Evidence-directed Construction of Complete mRNA Transcriptomes without Genomes.</title>
        <authorList>
            <person name="Gilbert D.G."/>
        </authorList>
    </citation>
    <scope>NUCLEOTIDE SEQUENCE</scope>
</reference>
<evidence type="ECO:0000256" key="18">
    <source>
        <dbReference type="SAM" id="MobiDB-lite"/>
    </source>
</evidence>
<dbReference type="GO" id="GO:0098632">
    <property type="term" value="F:cell-cell adhesion mediator activity"/>
    <property type="evidence" value="ECO:0007669"/>
    <property type="project" value="TreeGrafter"/>
</dbReference>
<keyword evidence="11 19" id="KW-1133">Transmembrane helix</keyword>
<keyword evidence="16" id="KW-0393">Immunoglobulin domain</keyword>
<dbReference type="FunFam" id="2.60.40.10:FF:001890">
    <property type="entry name" value="Cell adhesion molecule L1-like a"/>
    <property type="match status" value="1"/>
</dbReference>
<keyword evidence="7" id="KW-0677">Repeat</keyword>
<evidence type="ECO:0000256" key="6">
    <source>
        <dbReference type="ARBA" id="ARBA00022729"/>
    </source>
</evidence>
<evidence type="ECO:0000256" key="5">
    <source>
        <dbReference type="ARBA" id="ARBA00022692"/>
    </source>
</evidence>
<proteinExistence type="inferred from homology"/>
<keyword evidence="9" id="KW-0130">Cell adhesion</keyword>
<dbReference type="Pfam" id="PF13882">
    <property type="entry name" value="Bravo_FIGEY"/>
    <property type="match status" value="1"/>
</dbReference>
<evidence type="ECO:0000256" key="20">
    <source>
        <dbReference type="SAM" id="SignalP"/>
    </source>
</evidence>
<dbReference type="InterPro" id="IPR026966">
    <property type="entry name" value="Neurofascin/L1/NrCAM_C"/>
</dbReference>
<dbReference type="FunFam" id="2.60.40.10:FF:000038">
    <property type="entry name" value="Neuronal cell adhesion molecule"/>
    <property type="match status" value="1"/>
</dbReference>
<keyword evidence="14" id="KW-0675">Receptor</keyword>
<keyword evidence="12 19" id="KW-0472">Membrane</keyword>
<dbReference type="FunFam" id="2.60.40.10:FF:001779">
    <property type="entry name" value="Cell adhesion molecule L1-like b"/>
    <property type="match status" value="1"/>
</dbReference>